<feature type="domain" description="DhaL" evidence="9">
    <location>
        <begin position="6"/>
        <end position="201"/>
    </location>
</feature>
<dbReference type="EMBL" id="CP013276">
    <property type="protein sequence ID" value="APF32511.1"/>
    <property type="molecule type" value="Genomic_DNA"/>
</dbReference>
<geneLocation type="plasmid" evidence="10">
    <name>pAM65-52-1-360K</name>
</geneLocation>
<keyword evidence="4" id="KW-0808">Transferase</keyword>
<reference evidence="11 12" key="2">
    <citation type="submission" date="2019-04" db="EMBL/GenBank/DDBJ databases">
        <authorList>
            <person name="Patino-Navarrete R."/>
            <person name="Patino Navarrete R."/>
        </authorList>
    </citation>
    <scope>NUCLEOTIDE SEQUENCE [LARGE SCALE GENOMIC DNA]</scope>
    <source>
        <strain evidence="11">Bacillus thuringiensis strain AR23</strain>
    </source>
</reference>
<dbReference type="AlphaFoldDB" id="A0A1L2Z0B0"/>
<dbReference type="RefSeq" id="WP_000276016.1">
    <property type="nucleotide sequence ID" value="NZ_CAAKHA010000028.1"/>
</dbReference>
<evidence type="ECO:0000256" key="4">
    <source>
        <dbReference type="ARBA" id="ARBA00022679"/>
    </source>
</evidence>
<dbReference type="PROSITE" id="PS51480">
    <property type="entry name" value="DHAL"/>
    <property type="match status" value="1"/>
</dbReference>
<proteinExistence type="predicted"/>
<dbReference type="GO" id="GO:0005829">
    <property type="term" value="C:cytosol"/>
    <property type="evidence" value="ECO:0007669"/>
    <property type="project" value="TreeGrafter"/>
</dbReference>
<evidence type="ECO:0000256" key="1">
    <source>
        <dbReference type="ARBA" id="ARBA00001113"/>
    </source>
</evidence>
<protein>
    <recommendedName>
        <fullName evidence="3">phosphoenolpyruvate--glycerone phosphotransferase</fullName>
        <ecNumber evidence="3">2.7.1.121</ecNumber>
    </recommendedName>
</protein>
<dbReference type="Pfam" id="PF02734">
    <property type="entry name" value="Dak2"/>
    <property type="match status" value="1"/>
</dbReference>
<dbReference type="InterPro" id="IPR050861">
    <property type="entry name" value="Dihydroxyacetone_Kinase"/>
</dbReference>
<dbReference type="InterPro" id="IPR012737">
    <property type="entry name" value="DhaK_L_YcgS"/>
</dbReference>
<evidence type="ECO:0000313" key="11">
    <source>
        <dbReference type="EMBL" id="VIJ07685.1"/>
    </source>
</evidence>
<dbReference type="GO" id="GO:0004371">
    <property type="term" value="F:glycerone kinase activity"/>
    <property type="evidence" value="ECO:0007669"/>
    <property type="project" value="InterPro"/>
</dbReference>
<dbReference type="FunFam" id="1.25.40.340:FF:000002">
    <property type="entry name" value="Dihydroxyacetone kinase, L subunit"/>
    <property type="match status" value="1"/>
</dbReference>
<accession>A0A1L2Z0B0</accession>
<organism evidence="10">
    <name type="scientific">Bacillus thuringiensis subsp. israelensis</name>
    <dbReference type="NCBI Taxonomy" id="1430"/>
    <lineage>
        <taxon>Bacteria</taxon>
        <taxon>Bacillati</taxon>
        <taxon>Bacillota</taxon>
        <taxon>Bacilli</taxon>
        <taxon>Bacillales</taxon>
        <taxon>Bacillaceae</taxon>
        <taxon>Bacillus</taxon>
        <taxon>Bacillus cereus group</taxon>
    </lineage>
</organism>
<dbReference type="EMBL" id="CAAKHA010000028">
    <property type="protein sequence ID" value="VIJ07685.1"/>
    <property type="molecule type" value="Genomic_DNA"/>
</dbReference>
<evidence type="ECO:0000256" key="3">
    <source>
        <dbReference type="ARBA" id="ARBA00012095"/>
    </source>
</evidence>
<dbReference type="Gene3D" id="1.25.40.340">
    <property type="match status" value="1"/>
</dbReference>
<reference evidence="10" key="1">
    <citation type="journal article" date="2017" name="Res. Microbiol.">
        <title>Comparative genomics of extrachromosomal elements in Bacillus thuringiensis subsp. israelensis.</title>
        <authorList>
            <person name="Bolotin A."/>
            <person name="Gillis A."/>
            <person name="Sanchis V."/>
            <person name="Nielsen-LeRoux C."/>
            <person name="Mahillon J."/>
            <person name="Lereclus D."/>
            <person name="Sorokin A."/>
        </authorList>
    </citation>
    <scope>NUCLEOTIDE SEQUENCE</scope>
    <source>
        <strain evidence="10">AM65-52</strain>
        <plasmid evidence="10">pAM65-52-1-360K</plasmid>
    </source>
</reference>
<dbReference type="InterPro" id="IPR004007">
    <property type="entry name" value="DhaL_dom"/>
</dbReference>
<evidence type="ECO:0000313" key="12">
    <source>
        <dbReference type="Proteomes" id="UP000508034"/>
    </source>
</evidence>
<evidence type="ECO:0000256" key="8">
    <source>
        <dbReference type="ARBA" id="ARBA00055771"/>
    </source>
</evidence>
<dbReference type="PANTHER" id="PTHR28629">
    <property type="entry name" value="TRIOKINASE/FMN CYCLASE"/>
    <property type="match status" value="1"/>
</dbReference>
<name>A0A1L2Z0B0_BACTI</name>
<keyword evidence="10" id="KW-0614">Plasmid</keyword>
<sequence>MYITPRHIINWMQLTAKQLEYQKKNLTQLDQFIGDGDHGINMNRGFKEVEKKISYTAYDDIGNVFHDIGMILISKVGGASGPLYGTAFLRAGSVLKGKNKITINELGLAFQESVDGICLRGKTQIGDKTMLDVWDPVLKYIQRNGEKIKPIGLIIFAREQMEKTKPLLAKKGRASFLGERSIGHLDPGAVSSFIIFETLCLSLIGEKEIVNELREQL</sequence>
<evidence type="ECO:0000313" key="10">
    <source>
        <dbReference type="EMBL" id="APF32511.1"/>
    </source>
</evidence>
<gene>
    <name evidence="11" type="primary">dhaL</name>
    <name evidence="10" type="ORF">ATN07_28795</name>
    <name evidence="11" type="ORF">BTAR23_AR23_05785</name>
</gene>
<dbReference type="NCBIfam" id="TIGR02365">
    <property type="entry name" value="dha_L_ycgS"/>
    <property type="match status" value="1"/>
</dbReference>
<comment type="subunit">
    <text evidence="7">Homodimer. The dihydroxyacetone kinase complex is composed of a homodimer of DhaM, a homodimer of DhaK and the subunit DhaL.</text>
</comment>
<dbReference type="SUPFAM" id="SSF101473">
    <property type="entry name" value="DhaL-like"/>
    <property type="match status" value="1"/>
</dbReference>
<comment type="pathway">
    <text evidence="2">Polyol metabolism; glycerol degradation.</text>
</comment>
<dbReference type="SMART" id="SM01120">
    <property type="entry name" value="Dak2"/>
    <property type="match status" value="1"/>
</dbReference>
<dbReference type="EC" id="2.7.1.121" evidence="3"/>
<dbReference type="GO" id="GO:0047324">
    <property type="term" value="F:phosphoenolpyruvate-glycerone phosphotransferase activity"/>
    <property type="evidence" value="ECO:0007669"/>
    <property type="project" value="UniProtKB-EC"/>
</dbReference>
<evidence type="ECO:0000256" key="5">
    <source>
        <dbReference type="ARBA" id="ARBA00022777"/>
    </source>
</evidence>
<evidence type="ECO:0000259" key="9">
    <source>
        <dbReference type="PROSITE" id="PS51480"/>
    </source>
</evidence>
<evidence type="ECO:0000256" key="7">
    <source>
        <dbReference type="ARBA" id="ARBA00046577"/>
    </source>
</evidence>
<comment type="function">
    <text evidence="8">ADP-binding subunit of the dihydroxyacetone kinase, which is responsible for the phosphoenolpyruvate (PEP)-dependent phosphorylation of dihydroxyacetone. DhaL-ADP is converted to DhaL-ATP via a phosphoryl group transfer from DhaM and transmits it to dihydroxyacetone binds to DhaK.</text>
</comment>
<keyword evidence="5 10" id="KW-0418">Kinase</keyword>
<evidence type="ECO:0000256" key="2">
    <source>
        <dbReference type="ARBA" id="ARBA00004745"/>
    </source>
</evidence>
<dbReference type="GO" id="GO:0019563">
    <property type="term" value="P:glycerol catabolic process"/>
    <property type="evidence" value="ECO:0007669"/>
    <property type="project" value="TreeGrafter"/>
</dbReference>
<evidence type="ECO:0000256" key="6">
    <source>
        <dbReference type="ARBA" id="ARBA00022798"/>
    </source>
</evidence>
<keyword evidence="6" id="KW-0319">Glycerol metabolism</keyword>
<dbReference type="PANTHER" id="PTHR28629:SF4">
    <property type="entry name" value="TRIOKINASE_FMN CYCLASE"/>
    <property type="match status" value="1"/>
</dbReference>
<comment type="catalytic activity">
    <reaction evidence="1">
        <text>dihydroxyacetone + phosphoenolpyruvate = dihydroxyacetone phosphate + pyruvate</text>
        <dbReference type="Rhea" id="RHEA:18381"/>
        <dbReference type="ChEBI" id="CHEBI:15361"/>
        <dbReference type="ChEBI" id="CHEBI:16016"/>
        <dbReference type="ChEBI" id="CHEBI:57642"/>
        <dbReference type="ChEBI" id="CHEBI:58702"/>
        <dbReference type="EC" id="2.7.1.121"/>
    </reaction>
</comment>
<dbReference type="Proteomes" id="UP000508034">
    <property type="component" value="Unassembled WGS sequence"/>
</dbReference>
<dbReference type="InterPro" id="IPR036117">
    <property type="entry name" value="DhaL_dom_sf"/>
</dbReference>